<accession>A0ABT8LFP2</accession>
<sequence>MNDLNSILSVWNNMLVCIIQVIKWKFKISFPGENGGHSQNMQR</sequence>
<comment type="caution">
    <text evidence="1">The sequence shown here is derived from an EMBL/GenBank/DDBJ whole genome shotgun (WGS) entry which is preliminary data.</text>
</comment>
<evidence type="ECO:0000313" key="1">
    <source>
        <dbReference type="EMBL" id="MDN5216600.1"/>
    </source>
</evidence>
<dbReference type="RefSeq" id="WP_346761932.1">
    <property type="nucleotide sequence ID" value="NZ_JAUJEB010000009.1"/>
</dbReference>
<name>A0ABT8LFP2_9BACT</name>
<organism evidence="1 2">
    <name type="scientific">Agaribacillus aureus</name>
    <dbReference type="NCBI Taxonomy" id="3051825"/>
    <lineage>
        <taxon>Bacteria</taxon>
        <taxon>Pseudomonadati</taxon>
        <taxon>Bacteroidota</taxon>
        <taxon>Cytophagia</taxon>
        <taxon>Cytophagales</taxon>
        <taxon>Splendidivirgaceae</taxon>
        <taxon>Agaribacillus</taxon>
    </lineage>
</organism>
<protein>
    <submittedName>
        <fullName evidence="1">Uncharacterized protein</fullName>
    </submittedName>
</protein>
<keyword evidence="2" id="KW-1185">Reference proteome</keyword>
<dbReference type="EMBL" id="JAUJEB010000009">
    <property type="protein sequence ID" value="MDN5216600.1"/>
    <property type="molecule type" value="Genomic_DNA"/>
</dbReference>
<proteinExistence type="predicted"/>
<reference evidence="1" key="1">
    <citation type="submission" date="2023-06" db="EMBL/GenBank/DDBJ databases">
        <title>Genomic of Agaribacillus aureum.</title>
        <authorList>
            <person name="Wang G."/>
        </authorList>
    </citation>
    <scope>NUCLEOTIDE SEQUENCE</scope>
    <source>
        <strain evidence="1">BMA12</strain>
    </source>
</reference>
<evidence type="ECO:0000313" key="2">
    <source>
        <dbReference type="Proteomes" id="UP001172083"/>
    </source>
</evidence>
<gene>
    <name evidence="1" type="ORF">QQ020_31310</name>
</gene>
<dbReference type="Proteomes" id="UP001172083">
    <property type="component" value="Unassembled WGS sequence"/>
</dbReference>